<dbReference type="InterPro" id="IPR014748">
    <property type="entry name" value="Enoyl-CoA_hydra_C"/>
</dbReference>
<dbReference type="PANTHER" id="PTHR43802">
    <property type="entry name" value="ENOYL-COA HYDRATASE"/>
    <property type="match status" value="1"/>
</dbReference>
<proteinExistence type="inferred from homology"/>
<dbReference type="Gene3D" id="1.10.12.10">
    <property type="entry name" value="Lyase 2-enoyl-coa Hydratase, Chain A, domain 2"/>
    <property type="match status" value="1"/>
</dbReference>
<dbReference type="EMBL" id="BAAANO010000005">
    <property type="protein sequence ID" value="GAA2000513.1"/>
    <property type="molecule type" value="Genomic_DNA"/>
</dbReference>
<evidence type="ECO:0000313" key="3">
    <source>
        <dbReference type="EMBL" id="GAA2000513.1"/>
    </source>
</evidence>
<keyword evidence="4" id="KW-1185">Reference proteome</keyword>
<sequence length="314" mass="33724">MSEREFQHITYEVSERIATITIDSPQTRNGFTGLMGQELITAFGRADRDDEVKVVVFTGKGKFFCPGADLSGGANTFDYDARAKDAVDVVGTGASGAGGEEPPVPTEGRDEIDGVRRDGGGRVSLAIASMHKPVIVAFNGAAVGVGSTMTLPCDIRIASEDARFGFVFSKRGIMPEAASTWFLSRVVGINRALEWVYTGKVFDAAEAKEAGLVSRVVPAAELMDVTYALARELAETSSAVTMAAGRTMLWGMLTADNPWEAHRLDSKGIYELGRQADAKEGVTSFLEKRPPQFPGRIPSDLPEWLPDFPGAQPQ</sequence>
<feature type="region of interest" description="Disordered" evidence="2">
    <location>
        <begin position="91"/>
        <end position="115"/>
    </location>
</feature>
<protein>
    <submittedName>
        <fullName evidence="3">Crotonase/enoyl-CoA hydratase family protein</fullName>
    </submittedName>
</protein>
<dbReference type="CDD" id="cd06558">
    <property type="entry name" value="crotonase-like"/>
    <property type="match status" value="1"/>
</dbReference>
<dbReference type="RefSeq" id="WP_344306732.1">
    <property type="nucleotide sequence ID" value="NZ_BAAANO010000005.1"/>
</dbReference>
<dbReference type="InterPro" id="IPR001753">
    <property type="entry name" value="Enoyl-CoA_hydra/iso"/>
</dbReference>
<organism evidence="3 4">
    <name type="scientific">Brevibacterium samyangense</name>
    <dbReference type="NCBI Taxonomy" id="366888"/>
    <lineage>
        <taxon>Bacteria</taxon>
        <taxon>Bacillati</taxon>
        <taxon>Actinomycetota</taxon>
        <taxon>Actinomycetes</taxon>
        <taxon>Micrococcales</taxon>
        <taxon>Brevibacteriaceae</taxon>
        <taxon>Brevibacterium</taxon>
    </lineage>
</organism>
<name>A0ABP5EJW5_9MICO</name>
<evidence type="ECO:0000313" key="4">
    <source>
        <dbReference type="Proteomes" id="UP001500755"/>
    </source>
</evidence>
<dbReference type="Proteomes" id="UP001500755">
    <property type="component" value="Unassembled WGS sequence"/>
</dbReference>
<evidence type="ECO:0000256" key="2">
    <source>
        <dbReference type="SAM" id="MobiDB-lite"/>
    </source>
</evidence>
<feature type="region of interest" description="Disordered" evidence="2">
    <location>
        <begin position="287"/>
        <end position="314"/>
    </location>
</feature>
<reference evidence="4" key="1">
    <citation type="journal article" date="2019" name="Int. J. Syst. Evol. Microbiol.">
        <title>The Global Catalogue of Microorganisms (GCM) 10K type strain sequencing project: providing services to taxonomists for standard genome sequencing and annotation.</title>
        <authorList>
            <consortium name="The Broad Institute Genomics Platform"/>
            <consortium name="The Broad Institute Genome Sequencing Center for Infectious Disease"/>
            <person name="Wu L."/>
            <person name="Ma J."/>
        </authorList>
    </citation>
    <scope>NUCLEOTIDE SEQUENCE [LARGE SCALE GENOMIC DNA]</scope>
    <source>
        <strain evidence="4">JCM 14546</strain>
    </source>
</reference>
<dbReference type="InterPro" id="IPR029045">
    <property type="entry name" value="ClpP/crotonase-like_dom_sf"/>
</dbReference>
<dbReference type="SUPFAM" id="SSF52096">
    <property type="entry name" value="ClpP/crotonase"/>
    <property type="match status" value="1"/>
</dbReference>
<comment type="similarity">
    <text evidence="1">Belongs to the enoyl-CoA hydratase/isomerase family.</text>
</comment>
<comment type="caution">
    <text evidence="3">The sequence shown here is derived from an EMBL/GenBank/DDBJ whole genome shotgun (WGS) entry which is preliminary data.</text>
</comment>
<evidence type="ECO:0000256" key="1">
    <source>
        <dbReference type="ARBA" id="ARBA00005254"/>
    </source>
</evidence>
<dbReference type="Pfam" id="PF00378">
    <property type="entry name" value="ECH_1"/>
    <property type="match status" value="2"/>
</dbReference>
<gene>
    <name evidence="3" type="ORF">GCM10009755_05390</name>
</gene>
<dbReference type="NCBIfam" id="NF006109">
    <property type="entry name" value="PRK08260.1"/>
    <property type="match status" value="1"/>
</dbReference>
<dbReference type="PANTHER" id="PTHR43802:SF1">
    <property type="entry name" value="IP11341P-RELATED"/>
    <property type="match status" value="1"/>
</dbReference>
<dbReference type="Gene3D" id="3.90.226.10">
    <property type="entry name" value="2-enoyl-CoA Hydratase, Chain A, domain 1"/>
    <property type="match status" value="1"/>
</dbReference>
<accession>A0ABP5EJW5</accession>